<evidence type="ECO:0000256" key="2">
    <source>
        <dbReference type="ARBA" id="ARBA00022741"/>
    </source>
</evidence>
<keyword evidence="7" id="KW-1185">Reference proteome</keyword>
<evidence type="ECO:0000259" key="5">
    <source>
        <dbReference type="PROSITE" id="PS50011"/>
    </source>
</evidence>
<protein>
    <recommendedName>
        <fullName evidence="5">Protein kinase domain-containing protein</fullName>
    </recommendedName>
</protein>
<keyword evidence="1" id="KW-0418">Kinase</keyword>
<gene>
    <name evidence="6" type="ORF">LODBEIA_P08300</name>
</gene>
<dbReference type="SUPFAM" id="SSF56112">
    <property type="entry name" value="Protein kinase-like (PK-like)"/>
    <property type="match status" value="1"/>
</dbReference>
<feature type="compositionally biased region" description="Polar residues" evidence="4">
    <location>
        <begin position="390"/>
        <end position="400"/>
    </location>
</feature>
<dbReference type="PANTHER" id="PTHR24055">
    <property type="entry name" value="MITOGEN-ACTIVATED PROTEIN KINASE"/>
    <property type="match status" value="1"/>
</dbReference>
<dbReference type="PROSITE" id="PS00108">
    <property type="entry name" value="PROTEIN_KINASE_ST"/>
    <property type="match status" value="1"/>
</dbReference>
<keyword evidence="1" id="KW-0808">Transferase</keyword>
<accession>A0ABP0ZHM4</accession>
<dbReference type="Pfam" id="PF00069">
    <property type="entry name" value="Pkinase"/>
    <property type="match status" value="1"/>
</dbReference>
<dbReference type="Gene3D" id="3.30.200.20">
    <property type="entry name" value="Phosphorylase Kinase, domain 1"/>
    <property type="match status" value="1"/>
</dbReference>
<reference evidence="6 7" key="1">
    <citation type="submission" date="2024-03" db="EMBL/GenBank/DDBJ databases">
        <authorList>
            <person name="Brejova B."/>
        </authorList>
    </citation>
    <scope>NUCLEOTIDE SEQUENCE [LARGE SCALE GENOMIC DNA]</scope>
    <source>
        <strain evidence="6 7">CBS 14171</strain>
    </source>
</reference>
<proteinExistence type="predicted"/>
<keyword evidence="1" id="KW-0723">Serine/threonine-protein kinase</keyword>
<dbReference type="InterPro" id="IPR011009">
    <property type="entry name" value="Kinase-like_dom_sf"/>
</dbReference>
<name>A0ABP0ZHM4_9ASCO</name>
<keyword evidence="2" id="KW-0547">Nucleotide-binding</keyword>
<keyword evidence="3" id="KW-0067">ATP-binding</keyword>
<dbReference type="EMBL" id="OZ022405">
    <property type="protein sequence ID" value="CAK9436272.1"/>
    <property type="molecule type" value="Genomic_DNA"/>
</dbReference>
<dbReference type="InterPro" id="IPR008271">
    <property type="entry name" value="Ser/Thr_kinase_AS"/>
</dbReference>
<sequence length="535" mass="60183">MSMVNSYPPDRSSPPRNLTVHSYQNHYQTISNLGNGSFGTVELAKIKFQKQDLLAYDADKIGTLLHPLEDSKINTSNLVAIKTMRKKLPLLQDYSKVKEVKFILTVPSHPCLVQIFEIFVDNVNYQLHISMEALSQNLYQLIRSRRNAKFSPVTLKSIISQLLCAIKHIHKHQYFHRDVKPENILIIPTLHFYGSKELIPPYRRNDNFIVKLGDYGLARHTLNGRTYTAYVSTRWYRSPEILLRQKWYSYPIDIWAFGVVAAEIVNFAPLFPGSNELDQIWRILKALGTPMIPESNTLGSSYLIPLGGYWNEAFPLASKLGVELPMELGTTISDIVPGTNDTLIYDFIQSCLMWDPLARPDASELSKMPYFKESMRLMDSYFDKDPIVKSNKTPQLPNSPSRKRLIASSRHDPVEQKSSEVSPHIENSYENYFSEYYSQVADDEGSSNAVVGGGAGGGVGGVNSGVNSGVNGGGGNDSSYYAWYNYGGGLAYDRSREPRNSIGMKLRQASLEHNVEKKNALTTTLSLESEEVINL</sequence>
<evidence type="ECO:0000256" key="3">
    <source>
        <dbReference type="ARBA" id="ARBA00022840"/>
    </source>
</evidence>
<evidence type="ECO:0000256" key="4">
    <source>
        <dbReference type="SAM" id="MobiDB-lite"/>
    </source>
</evidence>
<dbReference type="PROSITE" id="PS50011">
    <property type="entry name" value="PROTEIN_KINASE_DOM"/>
    <property type="match status" value="1"/>
</dbReference>
<dbReference type="InterPro" id="IPR050117">
    <property type="entry name" value="MAPK"/>
</dbReference>
<evidence type="ECO:0000256" key="1">
    <source>
        <dbReference type="ARBA" id="ARBA00022527"/>
    </source>
</evidence>
<feature type="compositionally biased region" description="Basic and acidic residues" evidence="4">
    <location>
        <begin position="409"/>
        <end position="418"/>
    </location>
</feature>
<dbReference type="InterPro" id="IPR000719">
    <property type="entry name" value="Prot_kinase_dom"/>
</dbReference>
<evidence type="ECO:0000313" key="7">
    <source>
        <dbReference type="Proteomes" id="UP001497383"/>
    </source>
</evidence>
<dbReference type="Gene3D" id="1.10.510.10">
    <property type="entry name" value="Transferase(Phosphotransferase) domain 1"/>
    <property type="match status" value="1"/>
</dbReference>
<organism evidence="6 7">
    <name type="scientific">Lodderomyces beijingensis</name>
    <dbReference type="NCBI Taxonomy" id="1775926"/>
    <lineage>
        <taxon>Eukaryota</taxon>
        <taxon>Fungi</taxon>
        <taxon>Dikarya</taxon>
        <taxon>Ascomycota</taxon>
        <taxon>Saccharomycotina</taxon>
        <taxon>Pichiomycetes</taxon>
        <taxon>Debaryomycetaceae</taxon>
        <taxon>Candida/Lodderomyces clade</taxon>
        <taxon>Lodderomyces</taxon>
    </lineage>
</organism>
<feature type="region of interest" description="Disordered" evidence="4">
    <location>
        <begin position="388"/>
        <end position="425"/>
    </location>
</feature>
<feature type="domain" description="Protein kinase" evidence="5">
    <location>
        <begin position="27"/>
        <end position="371"/>
    </location>
</feature>
<dbReference type="RefSeq" id="XP_066827768.1">
    <property type="nucleotide sequence ID" value="XM_066976794.1"/>
</dbReference>
<dbReference type="SMART" id="SM00220">
    <property type="entry name" value="S_TKc"/>
    <property type="match status" value="1"/>
</dbReference>
<dbReference type="GeneID" id="92206026"/>
<dbReference type="Proteomes" id="UP001497383">
    <property type="component" value="Chromosome 1"/>
</dbReference>
<evidence type="ECO:0000313" key="6">
    <source>
        <dbReference type="EMBL" id="CAK9436272.1"/>
    </source>
</evidence>